<comment type="caution">
    <text evidence="2">The sequence shown here is derived from an EMBL/GenBank/DDBJ whole genome shotgun (WGS) entry which is preliminary data.</text>
</comment>
<dbReference type="Gene3D" id="3.40.190.10">
    <property type="entry name" value="Periplasmic binding protein-like II"/>
    <property type="match status" value="1"/>
</dbReference>
<dbReference type="Pfam" id="PF13416">
    <property type="entry name" value="SBP_bac_8"/>
    <property type="match status" value="1"/>
</dbReference>
<evidence type="ECO:0000256" key="1">
    <source>
        <dbReference type="SAM" id="SignalP"/>
    </source>
</evidence>
<evidence type="ECO:0000313" key="2">
    <source>
        <dbReference type="EMBL" id="TCZ76594.1"/>
    </source>
</evidence>
<dbReference type="AlphaFoldDB" id="A0A4R4E9R1"/>
<organism evidence="2 3">
    <name type="scientific">Paenibacillus albiflavus</name>
    <dbReference type="NCBI Taxonomy" id="2545760"/>
    <lineage>
        <taxon>Bacteria</taxon>
        <taxon>Bacillati</taxon>
        <taxon>Bacillota</taxon>
        <taxon>Bacilli</taxon>
        <taxon>Bacillales</taxon>
        <taxon>Paenibacillaceae</taxon>
        <taxon>Paenibacillus</taxon>
    </lineage>
</organism>
<keyword evidence="3" id="KW-1185">Reference proteome</keyword>
<feature type="chain" id="PRO_5020791105" evidence="1">
    <location>
        <begin position="25"/>
        <end position="463"/>
    </location>
</feature>
<name>A0A4R4E9R1_9BACL</name>
<dbReference type="Proteomes" id="UP000295418">
    <property type="component" value="Unassembled WGS sequence"/>
</dbReference>
<dbReference type="EMBL" id="SKFG01000012">
    <property type="protein sequence ID" value="TCZ76594.1"/>
    <property type="molecule type" value="Genomic_DNA"/>
</dbReference>
<protein>
    <submittedName>
        <fullName evidence="2">Carbohydrate ABC transporter substrate-binding protein</fullName>
    </submittedName>
</protein>
<dbReference type="PANTHER" id="PTHR43649">
    <property type="entry name" value="ARABINOSE-BINDING PROTEIN-RELATED"/>
    <property type="match status" value="1"/>
</dbReference>
<dbReference type="SUPFAM" id="SSF53850">
    <property type="entry name" value="Periplasmic binding protein-like II"/>
    <property type="match status" value="1"/>
</dbReference>
<gene>
    <name evidence="2" type="ORF">E0485_13455</name>
</gene>
<keyword evidence="1" id="KW-0732">Signal</keyword>
<dbReference type="PANTHER" id="PTHR43649:SF12">
    <property type="entry name" value="DIACETYLCHITOBIOSE BINDING PROTEIN DASA"/>
    <property type="match status" value="1"/>
</dbReference>
<proteinExistence type="predicted"/>
<accession>A0A4R4E9R1</accession>
<dbReference type="InterPro" id="IPR006059">
    <property type="entry name" value="SBP"/>
</dbReference>
<evidence type="ECO:0000313" key="3">
    <source>
        <dbReference type="Proteomes" id="UP000295418"/>
    </source>
</evidence>
<sequence length="463" mass="52696">MIKRNLLTVSLTIILFAIMMTACAFNGQEAKPVQERTLRIATSEGFGEDDEYFRMKYTNIFEYNHPNIHLEIMDTHLEEDPFHSMLQLMEGADPPDVVMLNANQMSEMLEKNLLSPLDSRLVDAKYDFSNYVPAVYEGIRNLSPDGQIYAMAPLFNSSALLYNKQIFDDAGVPYPHDNMTWDETFELARRISSKQDGKIPIYGFSFNPQRRQDTFSAMRVYTDPLQLNYVNATVDAMTVDNGNWEKAWNTVYQLQEQGITPPVHDPNNLNPLIESLASDSAFPNDYFKLGLLGMTIISYDQLNRLIDLDAHADQIPNYSRIDWDVATIPCHPEYPGAVSNVELQGLMAINTRATNPQDAWSFIRFINSPTWAKIKIDHHSQLSAYKQVVNSSGRDYHVEAFCNIKPIGLSSGLDEYRLEQINPTVTEAVDLGRTELRKVMLGKQSTKDGLKAWQEQGNDILRQ</sequence>
<dbReference type="PROSITE" id="PS51257">
    <property type="entry name" value="PROKAR_LIPOPROTEIN"/>
    <property type="match status" value="1"/>
</dbReference>
<dbReference type="RefSeq" id="WP_132418567.1">
    <property type="nucleotide sequence ID" value="NZ_SKFG01000012.1"/>
</dbReference>
<dbReference type="OrthoDB" id="2675752at2"/>
<reference evidence="2 3" key="1">
    <citation type="submission" date="2019-03" db="EMBL/GenBank/DDBJ databases">
        <authorList>
            <person name="Kim M.K.M."/>
        </authorList>
    </citation>
    <scope>NUCLEOTIDE SEQUENCE [LARGE SCALE GENOMIC DNA]</scope>
    <source>
        <strain evidence="2 3">18JY21-1</strain>
    </source>
</reference>
<dbReference type="InterPro" id="IPR050490">
    <property type="entry name" value="Bact_solute-bd_prot1"/>
</dbReference>
<feature type="signal peptide" evidence="1">
    <location>
        <begin position="1"/>
        <end position="24"/>
    </location>
</feature>